<sequence>MATPTDRDNTLLDIRAAADDAGSKGALTLPNPHKHCDCLVSHQVETDIPRIKQETNPQSSLVKPNIPVTTQTIVLPLTNATDTGTTHVKEKTPSIQSFDDEEIFFQTLSVSNASKLLFLPPKLQNLRIKDYESLDVLPDDFLDGLPNLKGLEFMNCSNLRSFPYPASLTDLYIRVYKGDFALECFQIRDCPGLTSFPDEGFHTPNLHTFSLSNCKNLHKFPNFIASLTSLLTLFLLRCPYIECFPHGGLPSSLILISIAYCVTSLHQKRNGDWKISNL</sequence>
<dbReference type="InterPro" id="IPR032675">
    <property type="entry name" value="LRR_dom_sf"/>
</dbReference>
<evidence type="ECO:0000313" key="2">
    <source>
        <dbReference type="EMBL" id="KEH36210.1"/>
    </source>
</evidence>
<reference evidence="2 4" key="1">
    <citation type="journal article" date="2011" name="Nature">
        <title>The Medicago genome provides insight into the evolution of rhizobial symbioses.</title>
        <authorList>
            <person name="Young N.D."/>
            <person name="Debelle F."/>
            <person name="Oldroyd G.E."/>
            <person name="Geurts R."/>
            <person name="Cannon S.B."/>
            <person name="Udvardi M.K."/>
            <person name="Benedito V.A."/>
            <person name="Mayer K.F."/>
            <person name="Gouzy J."/>
            <person name="Schoof H."/>
            <person name="Van de Peer Y."/>
            <person name="Proost S."/>
            <person name="Cook D.R."/>
            <person name="Meyers B.C."/>
            <person name="Spannagl M."/>
            <person name="Cheung F."/>
            <person name="De Mita S."/>
            <person name="Krishnakumar V."/>
            <person name="Gundlach H."/>
            <person name="Zhou S."/>
            <person name="Mudge J."/>
            <person name="Bharti A.K."/>
            <person name="Murray J.D."/>
            <person name="Naoumkina M.A."/>
            <person name="Rosen B."/>
            <person name="Silverstein K.A."/>
            <person name="Tang H."/>
            <person name="Rombauts S."/>
            <person name="Zhao P.X."/>
            <person name="Zhou P."/>
            <person name="Barbe V."/>
            <person name="Bardou P."/>
            <person name="Bechner M."/>
            <person name="Bellec A."/>
            <person name="Berger A."/>
            <person name="Berges H."/>
            <person name="Bidwell S."/>
            <person name="Bisseling T."/>
            <person name="Choisne N."/>
            <person name="Couloux A."/>
            <person name="Denny R."/>
            <person name="Deshpande S."/>
            <person name="Dai X."/>
            <person name="Doyle J.J."/>
            <person name="Dudez A.M."/>
            <person name="Farmer A.D."/>
            <person name="Fouteau S."/>
            <person name="Franken C."/>
            <person name="Gibelin C."/>
            <person name="Gish J."/>
            <person name="Goldstein S."/>
            <person name="Gonzalez A.J."/>
            <person name="Green P.J."/>
            <person name="Hallab A."/>
            <person name="Hartog M."/>
            <person name="Hua A."/>
            <person name="Humphray S.J."/>
            <person name="Jeong D.H."/>
            <person name="Jing Y."/>
            <person name="Jocker A."/>
            <person name="Kenton S.M."/>
            <person name="Kim D.J."/>
            <person name="Klee K."/>
            <person name="Lai H."/>
            <person name="Lang C."/>
            <person name="Lin S."/>
            <person name="Macmil S.L."/>
            <person name="Magdelenat G."/>
            <person name="Matthews L."/>
            <person name="McCorrison J."/>
            <person name="Monaghan E.L."/>
            <person name="Mun J.H."/>
            <person name="Najar F.Z."/>
            <person name="Nicholson C."/>
            <person name="Noirot C."/>
            <person name="O'Bleness M."/>
            <person name="Paule C.R."/>
            <person name="Poulain J."/>
            <person name="Prion F."/>
            <person name="Qin B."/>
            <person name="Qu C."/>
            <person name="Retzel E.F."/>
            <person name="Riddle C."/>
            <person name="Sallet E."/>
            <person name="Samain S."/>
            <person name="Samson N."/>
            <person name="Sanders I."/>
            <person name="Saurat O."/>
            <person name="Scarpelli C."/>
            <person name="Schiex T."/>
            <person name="Segurens B."/>
            <person name="Severin A.J."/>
            <person name="Sherrier D.J."/>
            <person name="Shi R."/>
            <person name="Sims S."/>
            <person name="Singer S.R."/>
            <person name="Sinharoy S."/>
            <person name="Sterck L."/>
            <person name="Viollet A."/>
            <person name="Wang B.B."/>
            <person name="Wang K."/>
            <person name="Wang M."/>
            <person name="Wang X."/>
            <person name="Warfsmann J."/>
            <person name="Weissenbach J."/>
            <person name="White D.D."/>
            <person name="White J.D."/>
            <person name="Wiley G.B."/>
            <person name="Wincker P."/>
            <person name="Xing Y."/>
            <person name="Yang L."/>
            <person name="Yao Z."/>
            <person name="Ying F."/>
            <person name="Zhai J."/>
            <person name="Zhou L."/>
            <person name="Zuber A."/>
            <person name="Denarie J."/>
            <person name="Dixon R.A."/>
            <person name="May G.D."/>
            <person name="Schwartz D.C."/>
            <person name="Rogers J."/>
            <person name="Quetier F."/>
            <person name="Town C.D."/>
            <person name="Roe B.A."/>
        </authorList>
    </citation>
    <scope>NUCLEOTIDE SEQUENCE [LARGE SCALE GENOMIC DNA]</scope>
    <source>
        <strain evidence="2">A17</strain>
        <strain evidence="3 4">cv. Jemalong A17</strain>
    </source>
</reference>
<dbReference type="SUPFAM" id="SSF52058">
    <property type="entry name" value="L domain-like"/>
    <property type="match status" value="1"/>
</dbReference>
<reference evidence="3" key="3">
    <citation type="submission" date="2015-04" db="UniProtKB">
        <authorList>
            <consortium name="EnsemblPlants"/>
        </authorList>
    </citation>
    <scope>IDENTIFICATION</scope>
    <source>
        <strain evidence="3">cv. Jemalong A17</strain>
    </source>
</reference>
<evidence type="ECO:0000313" key="4">
    <source>
        <dbReference type="Proteomes" id="UP000002051"/>
    </source>
</evidence>
<dbReference type="EnsemblPlants" id="KEH36210">
    <property type="protein sequence ID" value="KEH36210"/>
    <property type="gene ID" value="MTR_3g112380"/>
</dbReference>
<dbReference type="AlphaFoldDB" id="A0A072VDG2"/>
<dbReference type="Gene3D" id="3.80.10.10">
    <property type="entry name" value="Ribonuclease Inhibitor"/>
    <property type="match status" value="1"/>
</dbReference>
<protein>
    <submittedName>
        <fullName evidence="2 3">Uncharacterized protein</fullName>
    </submittedName>
</protein>
<dbReference type="GO" id="GO:0006952">
    <property type="term" value="P:defense response"/>
    <property type="evidence" value="ECO:0007669"/>
    <property type="project" value="UniProtKB-KW"/>
</dbReference>
<evidence type="ECO:0000256" key="1">
    <source>
        <dbReference type="ARBA" id="ARBA00022821"/>
    </source>
</evidence>
<accession>A0A072VDG2</accession>
<dbReference type="Proteomes" id="UP000002051">
    <property type="component" value="Chromosome 3"/>
</dbReference>
<proteinExistence type="predicted"/>
<keyword evidence="1" id="KW-0611">Plant defense</keyword>
<name>A0A072VDG2_MEDTR</name>
<evidence type="ECO:0000313" key="3">
    <source>
        <dbReference type="EnsemblPlants" id="KEH36210"/>
    </source>
</evidence>
<dbReference type="PANTHER" id="PTHR36766">
    <property type="entry name" value="PLANT BROAD-SPECTRUM MILDEW RESISTANCE PROTEIN RPW8"/>
    <property type="match status" value="1"/>
</dbReference>
<dbReference type="EMBL" id="CM001219">
    <property type="protein sequence ID" value="KEH36210.1"/>
    <property type="molecule type" value="Genomic_DNA"/>
</dbReference>
<keyword evidence="4" id="KW-1185">Reference proteome</keyword>
<gene>
    <name evidence="2" type="ordered locus">MTR_3g112380</name>
</gene>
<organism evidence="2 4">
    <name type="scientific">Medicago truncatula</name>
    <name type="common">Barrel medic</name>
    <name type="synonym">Medicago tribuloides</name>
    <dbReference type="NCBI Taxonomy" id="3880"/>
    <lineage>
        <taxon>Eukaryota</taxon>
        <taxon>Viridiplantae</taxon>
        <taxon>Streptophyta</taxon>
        <taxon>Embryophyta</taxon>
        <taxon>Tracheophyta</taxon>
        <taxon>Spermatophyta</taxon>
        <taxon>Magnoliopsida</taxon>
        <taxon>eudicotyledons</taxon>
        <taxon>Gunneridae</taxon>
        <taxon>Pentapetalae</taxon>
        <taxon>rosids</taxon>
        <taxon>fabids</taxon>
        <taxon>Fabales</taxon>
        <taxon>Fabaceae</taxon>
        <taxon>Papilionoideae</taxon>
        <taxon>50 kb inversion clade</taxon>
        <taxon>NPAAA clade</taxon>
        <taxon>Hologalegina</taxon>
        <taxon>IRL clade</taxon>
        <taxon>Trifolieae</taxon>
        <taxon>Medicago</taxon>
    </lineage>
</organism>
<dbReference type="PANTHER" id="PTHR36766:SF45">
    <property type="entry name" value="NB-ARC DOMAIN-CONTAINING PROTEIN"/>
    <property type="match status" value="1"/>
</dbReference>
<dbReference type="HOGENOM" id="CLU_1002451_0_0_1"/>
<reference evidence="2 4" key="2">
    <citation type="journal article" date="2014" name="BMC Genomics">
        <title>An improved genome release (version Mt4.0) for the model legume Medicago truncatula.</title>
        <authorList>
            <person name="Tang H."/>
            <person name="Krishnakumar V."/>
            <person name="Bidwell S."/>
            <person name="Rosen B."/>
            <person name="Chan A."/>
            <person name="Zhou S."/>
            <person name="Gentzbittel L."/>
            <person name="Childs K.L."/>
            <person name="Yandell M."/>
            <person name="Gundlach H."/>
            <person name="Mayer K.F."/>
            <person name="Schwartz D.C."/>
            <person name="Town C.D."/>
        </authorList>
    </citation>
    <scope>GENOME REANNOTATION</scope>
    <source>
        <strain evidence="2">A17</strain>
        <strain evidence="3 4">cv. Jemalong A17</strain>
    </source>
</reference>